<evidence type="ECO:0000256" key="1">
    <source>
        <dbReference type="SAM" id="MobiDB-lite"/>
    </source>
</evidence>
<dbReference type="RefSeq" id="XP_067544357.1">
    <property type="nucleotide sequence ID" value="XM_067688260.1"/>
</dbReference>
<feature type="region of interest" description="Disordered" evidence="1">
    <location>
        <begin position="226"/>
        <end position="283"/>
    </location>
</feature>
<sequence length="283" mass="32195">MRLVVEATLLESTEKENLEKGIEELRAIEQTDEDSFLARILLEYLEAKKKEVETSRLRYTEKKRSVEAVLSMYQVFLNDVLECQETSDLRIPPKLFSLLEKAPETKPLTREDKVLLYNEKQALKEKAVERQGLSDLLLYGAVDALNKIEMLGIERNVLFLSESPEASSPGMNRPAPFQIQRVDRTSHPVRITGKVLADDIRALLTQENGPTMTIEEYGERMKGLMDPAAQTPNTESDADTEPETNEGIYEDIDAEDEDVYVQRAKDAEKDEVTRGDGNRMGRR</sequence>
<evidence type="ECO:0000313" key="2">
    <source>
        <dbReference type="EMBL" id="OAG29709.1"/>
    </source>
</evidence>
<dbReference type="GeneID" id="93647192"/>
<dbReference type="AlphaFoldDB" id="A0A177EFE0"/>
<dbReference type="VEuPathDB" id="MicrosporidiaDB:NEDG_00842"/>
<organism evidence="2 3">
    <name type="scientific">Nematocida displodere</name>
    <dbReference type="NCBI Taxonomy" id="1805483"/>
    <lineage>
        <taxon>Eukaryota</taxon>
        <taxon>Fungi</taxon>
        <taxon>Fungi incertae sedis</taxon>
        <taxon>Microsporidia</taxon>
        <taxon>Nematocida</taxon>
    </lineage>
</organism>
<name>A0A177EFE0_9MICR</name>
<reference evidence="2 3" key="1">
    <citation type="submission" date="2016-02" db="EMBL/GenBank/DDBJ databases">
        <title>Discovery of a natural microsporidian pathogen with a broad tissue tropism in Caenorhabditis elegans.</title>
        <authorList>
            <person name="Luallen R.J."/>
            <person name="Reinke A.W."/>
            <person name="Tong L."/>
            <person name="Botts M.R."/>
            <person name="Felix M.-A."/>
            <person name="Troemel E.R."/>
        </authorList>
    </citation>
    <scope>NUCLEOTIDE SEQUENCE [LARGE SCALE GENOMIC DNA]</scope>
    <source>
        <strain evidence="2 3">JUm2807</strain>
    </source>
</reference>
<comment type="caution">
    <text evidence="2">The sequence shown here is derived from an EMBL/GenBank/DDBJ whole genome shotgun (WGS) entry which is preliminary data.</text>
</comment>
<gene>
    <name evidence="2" type="ORF">NEDG_00842</name>
</gene>
<keyword evidence="3" id="KW-1185">Reference proteome</keyword>
<feature type="compositionally biased region" description="Basic and acidic residues" evidence="1">
    <location>
        <begin position="263"/>
        <end position="283"/>
    </location>
</feature>
<dbReference type="OrthoDB" id="2189104at2759"/>
<protein>
    <submittedName>
        <fullName evidence="2">Uncharacterized protein</fullName>
    </submittedName>
</protein>
<proteinExistence type="predicted"/>
<evidence type="ECO:0000313" key="3">
    <source>
        <dbReference type="Proteomes" id="UP000185944"/>
    </source>
</evidence>
<accession>A0A177EFE0</accession>
<dbReference type="Proteomes" id="UP000185944">
    <property type="component" value="Unassembled WGS sequence"/>
</dbReference>
<dbReference type="EMBL" id="LTDL01000040">
    <property type="protein sequence ID" value="OAG29709.1"/>
    <property type="molecule type" value="Genomic_DNA"/>
</dbReference>
<feature type="compositionally biased region" description="Acidic residues" evidence="1">
    <location>
        <begin position="236"/>
        <end position="259"/>
    </location>
</feature>